<comment type="caution">
    <text evidence="1">The sequence shown here is derived from an EMBL/GenBank/DDBJ whole genome shotgun (WGS) entry which is preliminary data.</text>
</comment>
<dbReference type="RefSeq" id="WP_043967111.1">
    <property type="nucleotide sequence ID" value="NZ_JXTH01000041.1"/>
</dbReference>
<dbReference type="Pfam" id="PF04883">
    <property type="entry name" value="HK97-gp10_like"/>
    <property type="match status" value="1"/>
</dbReference>
<evidence type="ECO:0000313" key="1">
    <source>
        <dbReference type="EMBL" id="KIQ93879.1"/>
    </source>
</evidence>
<proteinExistence type="predicted"/>
<evidence type="ECO:0000313" key="2">
    <source>
        <dbReference type="Proteomes" id="UP000032102"/>
    </source>
</evidence>
<accession>A0A0D0QWN4</accession>
<dbReference type="EMBL" id="JXTH01000041">
    <property type="protein sequence ID" value="KIQ93879.1"/>
    <property type="molecule type" value="Genomic_DNA"/>
</dbReference>
<evidence type="ECO:0008006" key="3">
    <source>
        <dbReference type="Google" id="ProtNLM"/>
    </source>
</evidence>
<keyword evidence="2" id="KW-1185">Reference proteome</keyword>
<organism evidence="1 2">
    <name type="scientific">Anoxybacillus thermarum</name>
    <dbReference type="NCBI Taxonomy" id="404937"/>
    <lineage>
        <taxon>Bacteria</taxon>
        <taxon>Bacillati</taxon>
        <taxon>Bacillota</taxon>
        <taxon>Bacilli</taxon>
        <taxon>Bacillales</taxon>
        <taxon>Anoxybacillaceae</taxon>
        <taxon>Anoxybacillus</taxon>
    </lineage>
</organism>
<sequence>MFEIKMDNFKKYEEQFLFIKENLPEELENYLLETAKSLLRLAKVRTPKQEGDLRRGWEIGELKREGDDLIISVYNKEFYARFVEYGHKVVINKKTVGYAPGFYMLTVSTKRIRRQIPRRLKKHFDKVLNSL</sequence>
<dbReference type="InterPro" id="IPR010064">
    <property type="entry name" value="HK97-gp10_tail"/>
</dbReference>
<dbReference type="PATRIC" id="fig|404937.3.peg.2155"/>
<gene>
    <name evidence="1" type="ORF">LH47_02029</name>
</gene>
<protein>
    <recommendedName>
        <fullName evidence="3">HK97 gp10 family phage protein</fullName>
    </recommendedName>
</protein>
<name>A0A0D0QWN4_9BACL</name>
<reference evidence="1 2" key="1">
    <citation type="submission" date="2015-01" db="EMBL/GenBank/DDBJ databases">
        <title>Draft genome of Anoxybacillus thermarum strain AF/04.</title>
        <authorList>
            <person name="Poli A."/>
            <person name="Nicolaus B."/>
            <person name="Chan K.-G."/>
            <person name="Kahar U.M."/>
            <person name="Yaakob A.S."/>
            <person name="Chan C.S."/>
            <person name="Goh K.M."/>
        </authorList>
    </citation>
    <scope>NUCLEOTIDE SEQUENCE [LARGE SCALE GENOMIC DNA]</scope>
    <source>
        <strain evidence="1 2">AF/04</strain>
    </source>
</reference>
<dbReference type="AlphaFoldDB" id="A0A0D0QWN4"/>
<dbReference type="Proteomes" id="UP000032102">
    <property type="component" value="Unassembled WGS sequence"/>
</dbReference>